<evidence type="ECO:0000313" key="4">
    <source>
        <dbReference type="Proteomes" id="UP000274922"/>
    </source>
</evidence>
<dbReference type="Gene3D" id="1.10.287.1490">
    <property type="match status" value="1"/>
</dbReference>
<accession>A0A4P9XEW5</accession>
<feature type="compositionally biased region" description="Basic and acidic residues" evidence="2">
    <location>
        <begin position="103"/>
        <end position="116"/>
    </location>
</feature>
<evidence type="ECO:0000256" key="2">
    <source>
        <dbReference type="SAM" id="MobiDB-lite"/>
    </source>
</evidence>
<reference evidence="4" key="1">
    <citation type="journal article" date="2018" name="Nat. Microbiol.">
        <title>Leveraging single-cell genomics to expand the fungal tree of life.</title>
        <authorList>
            <person name="Ahrendt S.R."/>
            <person name="Quandt C.A."/>
            <person name="Ciobanu D."/>
            <person name="Clum A."/>
            <person name="Salamov A."/>
            <person name="Andreopoulos B."/>
            <person name="Cheng J.F."/>
            <person name="Woyke T."/>
            <person name="Pelin A."/>
            <person name="Henrissat B."/>
            <person name="Reynolds N.K."/>
            <person name="Benny G.L."/>
            <person name="Smith M.E."/>
            <person name="James T.Y."/>
            <person name="Grigoriev I.V."/>
        </authorList>
    </citation>
    <scope>NUCLEOTIDE SEQUENCE [LARGE SCALE GENOMIC DNA]</scope>
    <source>
        <strain evidence="4">ATCC 52028</strain>
    </source>
</reference>
<dbReference type="Proteomes" id="UP000274922">
    <property type="component" value="Unassembled WGS sequence"/>
</dbReference>
<keyword evidence="1" id="KW-0175">Coiled coil</keyword>
<sequence>MAYRPLSSSLSRPDSPVSASEGEDDGPDRRAPRAAGTTNTDHAYALLKADTARLFAVDPPCQPRRSVASWHASSYARLPEPDTDGDADGDADTERPGTSVRSHCGDADRGGDDPPHRTPSLRSAPGNESDASSHGDDGVSSVRPSSAAATTRRSAARRPATALSASLLAQEQAYRKRNASLSKQADAAMAKVGDALKTSRGALAREVSRPVSAASQAKSAAQTDLMASEAALALPAARAAAAAAATAGAAGHPIAPSAEQRDDRGARSAGRVSENADFLEKTTERLLKAKIAVLEQNLETVMADQQLKATALVEARDRILALEGDNKKLTRDVAQLTVALDKTQAASGTAKETGQAAALQLQEARRELAAKSKQIKALESQLAAAETKLTRAAESVAQAKADARHHVQTVQGKMAHAQSETTAAHAEVKRLERQKHDLVVGFKKAVQLVEVLKRQKAHLEALKVLELSESEVLKVLQTTQ</sequence>
<feature type="coiled-coil region" evidence="1">
    <location>
        <begin position="312"/>
        <end position="434"/>
    </location>
</feature>
<name>A0A4P9XEW5_9FUNG</name>
<dbReference type="AlphaFoldDB" id="A0A4P9XEW5"/>
<keyword evidence="4" id="KW-1185">Reference proteome</keyword>
<dbReference type="OrthoDB" id="269872at2759"/>
<dbReference type="PANTHER" id="PTHR23313:SF0">
    <property type="entry name" value="TESTIS-EXPRESSED PROTEIN 9"/>
    <property type="match status" value="1"/>
</dbReference>
<feature type="compositionally biased region" description="Low complexity" evidence="2">
    <location>
        <begin position="1"/>
        <end position="20"/>
    </location>
</feature>
<dbReference type="PANTHER" id="PTHR23313">
    <property type="entry name" value="TSEC1-RELATED"/>
    <property type="match status" value="1"/>
</dbReference>
<feature type="region of interest" description="Disordered" evidence="2">
    <location>
        <begin position="1"/>
        <end position="42"/>
    </location>
</feature>
<organism evidence="3 4">
    <name type="scientific">Caulochytrium protostelioides</name>
    <dbReference type="NCBI Taxonomy" id="1555241"/>
    <lineage>
        <taxon>Eukaryota</taxon>
        <taxon>Fungi</taxon>
        <taxon>Fungi incertae sedis</taxon>
        <taxon>Chytridiomycota</taxon>
        <taxon>Chytridiomycota incertae sedis</taxon>
        <taxon>Chytridiomycetes</taxon>
        <taxon>Caulochytriales</taxon>
        <taxon>Caulochytriaceae</taxon>
        <taxon>Caulochytrium</taxon>
    </lineage>
</organism>
<feature type="region of interest" description="Disordered" evidence="2">
    <location>
        <begin position="250"/>
        <end position="273"/>
    </location>
</feature>
<feature type="compositionally biased region" description="Acidic residues" evidence="2">
    <location>
        <begin position="81"/>
        <end position="91"/>
    </location>
</feature>
<protein>
    <submittedName>
        <fullName evidence="3">Uncharacterized protein</fullName>
    </submittedName>
</protein>
<evidence type="ECO:0000313" key="3">
    <source>
        <dbReference type="EMBL" id="RKP04116.1"/>
    </source>
</evidence>
<proteinExistence type="predicted"/>
<gene>
    <name evidence="3" type="ORF">CXG81DRAFT_23225</name>
</gene>
<evidence type="ECO:0000256" key="1">
    <source>
        <dbReference type="SAM" id="Coils"/>
    </source>
</evidence>
<feature type="region of interest" description="Disordered" evidence="2">
    <location>
        <begin position="61"/>
        <end position="160"/>
    </location>
</feature>
<feature type="compositionally biased region" description="Low complexity" evidence="2">
    <location>
        <begin position="139"/>
        <end position="160"/>
    </location>
</feature>
<dbReference type="EMBL" id="ML014113">
    <property type="protein sequence ID" value="RKP04116.1"/>
    <property type="molecule type" value="Genomic_DNA"/>
</dbReference>